<keyword evidence="4" id="KW-1185">Reference proteome</keyword>
<dbReference type="SMART" id="SM00698">
    <property type="entry name" value="MORN"/>
    <property type="match status" value="1"/>
</dbReference>
<dbReference type="InterPro" id="IPR003409">
    <property type="entry name" value="MORN"/>
</dbReference>
<dbReference type="Proteomes" id="UP001178507">
    <property type="component" value="Unassembled WGS sequence"/>
</dbReference>
<proteinExistence type="predicted"/>
<gene>
    <name evidence="3" type="ORF">EVOR1521_LOCUS7343</name>
</gene>
<reference evidence="3" key="1">
    <citation type="submission" date="2023-08" db="EMBL/GenBank/DDBJ databases">
        <authorList>
            <person name="Chen Y."/>
            <person name="Shah S."/>
            <person name="Dougan E. K."/>
            <person name="Thang M."/>
            <person name="Chan C."/>
        </authorList>
    </citation>
    <scope>NUCLEOTIDE SEQUENCE</scope>
</reference>
<dbReference type="SUPFAM" id="SSF82185">
    <property type="entry name" value="Histone H3 K4-specific methyltransferase SET7/9 N-terminal domain"/>
    <property type="match status" value="1"/>
</dbReference>
<keyword evidence="1" id="KW-0677">Repeat</keyword>
<evidence type="ECO:0000313" key="3">
    <source>
        <dbReference type="EMBL" id="CAJ1378966.1"/>
    </source>
</evidence>
<comment type="caution">
    <text evidence="3">The sequence shown here is derived from an EMBL/GenBank/DDBJ whole genome shotgun (WGS) entry which is preliminary data.</text>
</comment>
<evidence type="ECO:0000313" key="4">
    <source>
        <dbReference type="Proteomes" id="UP001178507"/>
    </source>
</evidence>
<evidence type="ECO:0000256" key="2">
    <source>
        <dbReference type="SAM" id="MobiDB-lite"/>
    </source>
</evidence>
<protein>
    <recommendedName>
        <fullName evidence="5">MORN repeat-containing protein</fullName>
    </recommendedName>
</protein>
<feature type="compositionally biased region" description="Basic and acidic residues" evidence="2">
    <location>
        <begin position="25"/>
        <end position="34"/>
    </location>
</feature>
<accession>A0AA36I1E6</accession>
<evidence type="ECO:0008006" key="5">
    <source>
        <dbReference type="Google" id="ProtNLM"/>
    </source>
</evidence>
<dbReference type="EMBL" id="CAUJNA010000583">
    <property type="protein sequence ID" value="CAJ1378966.1"/>
    <property type="molecule type" value="Genomic_DNA"/>
</dbReference>
<name>A0AA36I1E6_9DINO</name>
<evidence type="ECO:0000256" key="1">
    <source>
        <dbReference type="ARBA" id="ARBA00022737"/>
    </source>
</evidence>
<feature type="region of interest" description="Disordered" evidence="2">
    <location>
        <begin position="1"/>
        <end position="96"/>
    </location>
</feature>
<organism evidence="3 4">
    <name type="scientific">Effrenium voratum</name>
    <dbReference type="NCBI Taxonomy" id="2562239"/>
    <lineage>
        <taxon>Eukaryota</taxon>
        <taxon>Sar</taxon>
        <taxon>Alveolata</taxon>
        <taxon>Dinophyceae</taxon>
        <taxon>Suessiales</taxon>
        <taxon>Symbiodiniaceae</taxon>
        <taxon>Effrenium</taxon>
    </lineage>
</organism>
<dbReference type="Gene3D" id="2.20.110.10">
    <property type="entry name" value="Histone H3 K4-specific methyltransferase SET7/9 N-terminal domain"/>
    <property type="match status" value="1"/>
</dbReference>
<dbReference type="AlphaFoldDB" id="A0AA36I1E6"/>
<sequence>MGASVCHGDSFCGLGGSGTAANAEMRPRSRKEPYDTSGTPKAEPGLFGADGADTAPSSVRLRDGHQRGLAATGQQSAEPPDARGAPDAESPTDSGESLAANYFLREAGELQSIQHFGGGPLLRSRKRHVFKTGAVYDGQWLGNARDGFGKQTWPDGAEYIGEWQNNVVLPPQCVLVFCHGVGVS</sequence>
<dbReference type="Pfam" id="PF02493">
    <property type="entry name" value="MORN"/>
    <property type="match status" value="2"/>
</dbReference>